<evidence type="ECO:0000313" key="5">
    <source>
        <dbReference type="EMBL" id="JAV02093.1"/>
    </source>
</evidence>
<feature type="chain" id="PRO_5009875479" evidence="3">
    <location>
        <begin position="17"/>
        <end position="634"/>
    </location>
</feature>
<sequence>MWFSLVLLAALSGASAQTTPSERHDEIQTTLNENHTTSQYLEENPVTINTIIAELSNDTVNYTTVGNTVIMARRDIGAISARAGDAGSETEVAELTIETRYGPVTGTVDAATSVTGYYDIPYGKIENIFQEPSEPDAWETAHAKTKHEAMCPQIHNSERMSDLNCLTLSIFLKATTAAREDSGAKASVLFYIHGEDLQSGSGDPNVYGPRHLAPKGVILVLPNYRLGAPGFLCGKNVSIPGNAGLKDLTLALKWTYENIDKFGGDPENIVVSGDGLAGVLVGYLALSPLSSRYVAKAITESGAVLSNVALDRDPMSTVKKLAGVLATKNPKDTTIPDPLTVILETSLSDLILYSKDIQFRPCVEHAHDGSFMNTTPWQMLQDHKYNTSFVMGATKMAGYYDATAITEETITEINENNSKLLPDDLWFDSKSERDAAAVNVKELYFNSETISLEDTSKLSLYFTDILYLGPSLRTARSMVQAGAKVYFYEFLFLGKLSQEYADSAGAVRGDVASYLFSRGGAMPETGSKDEQVVTEMTELWVSFMNTGTPTLESTAWHVMTADSAREPFLSIGDTVSNQTGIHEDRLALWTRLYSQHFIERNRALGLSGDQRLLLAAVFVLLHVSSNYFYCFRDK</sequence>
<dbReference type="KEGG" id="pxy:105387900"/>
<evidence type="ECO:0000259" key="4">
    <source>
        <dbReference type="Pfam" id="PF00135"/>
    </source>
</evidence>
<dbReference type="Pfam" id="PF00135">
    <property type="entry name" value="COesterase"/>
    <property type="match status" value="1"/>
</dbReference>
<dbReference type="Gene3D" id="3.40.50.1820">
    <property type="entry name" value="alpha/beta hydrolase"/>
    <property type="match status" value="1"/>
</dbReference>
<dbReference type="EMBL" id="GEYN01000036">
    <property type="protein sequence ID" value="JAV02093.1"/>
    <property type="molecule type" value="mRNA"/>
</dbReference>
<keyword evidence="1" id="KW-0325">Glycoprotein</keyword>
<dbReference type="SUPFAM" id="SSF53474">
    <property type="entry name" value="alpha/beta-Hydrolases"/>
    <property type="match status" value="1"/>
</dbReference>
<feature type="domain" description="Carboxylesterase type B" evidence="4">
    <location>
        <begin position="95"/>
        <end position="589"/>
    </location>
</feature>
<keyword evidence="3" id="KW-0732">Signal</keyword>
<protein>
    <submittedName>
        <fullName evidence="5">Carboxyl/cholinesterase-003a</fullName>
    </submittedName>
</protein>
<keyword evidence="2" id="KW-0472">Membrane</keyword>
<evidence type="ECO:0000256" key="2">
    <source>
        <dbReference type="SAM" id="Phobius"/>
    </source>
</evidence>
<dbReference type="GeneID" id="105387900"/>
<feature type="transmembrane region" description="Helical" evidence="2">
    <location>
        <begin position="612"/>
        <end position="631"/>
    </location>
</feature>
<dbReference type="InterPro" id="IPR029058">
    <property type="entry name" value="AB_hydrolase_fold"/>
</dbReference>
<reference evidence="5" key="1">
    <citation type="submission" date="2016-08" db="EMBL/GenBank/DDBJ databases">
        <title>Transcriptome of the diamond-back moth (Plutella xylostella).</title>
        <authorList>
            <person name="He P."/>
        </authorList>
    </citation>
    <scope>NUCLEOTIDE SEQUENCE</scope>
    <source>
        <strain evidence="5">Lab strain</strain>
        <tissue evidence="5">Multi</tissue>
    </source>
</reference>
<dbReference type="OrthoDB" id="408631at2759"/>
<organism evidence="5">
    <name type="scientific">Plutella xylostella</name>
    <name type="common">Diamondback moth</name>
    <name type="synonym">Plutella maculipennis</name>
    <dbReference type="NCBI Taxonomy" id="51655"/>
    <lineage>
        <taxon>Eukaryota</taxon>
        <taxon>Metazoa</taxon>
        <taxon>Ecdysozoa</taxon>
        <taxon>Arthropoda</taxon>
        <taxon>Hexapoda</taxon>
        <taxon>Insecta</taxon>
        <taxon>Pterygota</taxon>
        <taxon>Neoptera</taxon>
        <taxon>Endopterygota</taxon>
        <taxon>Lepidoptera</taxon>
        <taxon>Glossata</taxon>
        <taxon>Ditrysia</taxon>
        <taxon>Yponomeutoidea</taxon>
        <taxon>Plutellidae</taxon>
        <taxon>Plutella</taxon>
    </lineage>
</organism>
<keyword evidence="2" id="KW-0812">Transmembrane</keyword>
<feature type="signal peptide" evidence="3">
    <location>
        <begin position="1"/>
        <end position="16"/>
    </location>
</feature>
<dbReference type="InterPro" id="IPR002018">
    <property type="entry name" value="CarbesteraseB"/>
</dbReference>
<name>A0A1L8D6L0_PLUXY</name>
<dbReference type="PANTHER" id="PTHR11559">
    <property type="entry name" value="CARBOXYLESTERASE"/>
    <property type="match status" value="1"/>
</dbReference>
<evidence type="ECO:0000256" key="1">
    <source>
        <dbReference type="ARBA" id="ARBA00023180"/>
    </source>
</evidence>
<accession>A0A1L8D6L0</accession>
<evidence type="ECO:0000256" key="3">
    <source>
        <dbReference type="SAM" id="SignalP"/>
    </source>
</evidence>
<keyword evidence="2" id="KW-1133">Transmembrane helix</keyword>
<dbReference type="AlphaFoldDB" id="A0A1L8D6L0"/>
<proteinExistence type="evidence at transcript level"/>
<dbReference type="InterPro" id="IPR050309">
    <property type="entry name" value="Type-B_Carboxylest/Lipase"/>
</dbReference>